<dbReference type="AlphaFoldDB" id="A0A816HN02"/>
<name>A0A816HN02_ADIRI</name>
<evidence type="ECO:0000313" key="2">
    <source>
        <dbReference type="Proteomes" id="UP000663828"/>
    </source>
</evidence>
<comment type="caution">
    <text evidence="1">The sequence shown here is derived from an EMBL/GenBank/DDBJ whole genome shotgun (WGS) entry which is preliminary data.</text>
</comment>
<dbReference type="Proteomes" id="UP000663828">
    <property type="component" value="Unassembled WGS sequence"/>
</dbReference>
<reference evidence="1" key="1">
    <citation type="submission" date="2021-02" db="EMBL/GenBank/DDBJ databases">
        <authorList>
            <person name="Nowell W R."/>
        </authorList>
    </citation>
    <scope>NUCLEOTIDE SEQUENCE</scope>
</reference>
<organism evidence="1 2">
    <name type="scientific">Adineta ricciae</name>
    <name type="common">Rotifer</name>
    <dbReference type="NCBI Taxonomy" id="249248"/>
    <lineage>
        <taxon>Eukaryota</taxon>
        <taxon>Metazoa</taxon>
        <taxon>Spiralia</taxon>
        <taxon>Gnathifera</taxon>
        <taxon>Rotifera</taxon>
        <taxon>Eurotatoria</taxon>
        <taxon>Bdelloidea</taxon>
        <taxon>Adinetida</taxon>
        <taxon>Adinetidae</taxon>
        <taxon>Adineta</taxon>
    </lineage>
</organism>
<accession>A0A816HN02</accession>
<evidence type="ECO:0000313" key="1">
    <source>
        <dbReference type="EMBL" id="CAF1687842.1"/>
    </source>
</evidence>
<protein>
    <submittedName>
        <fullName evidence="1">Uncharacterized protein</fullName>
    </submittedName>
</protein>
<sequence length="89" mass="10812">MIEQETYICRRSETNYLNVQLVKELVQWKQRYEERTSNIISKDEHGNLNVIYQWIESMRELPMMNEQLNAIGKSQEILMKQHEIQPMQI</sequence>
<proteinExistence type="predicted"/>
<keyword evidence="2" id="KW-1185">Reference proteome</keyword>
<dbReference type="EMBL" id="CAJNOR010017835">
    <property type="protein sequence ID" value="CAF1687842.1"/>
    <property type="molecule type" value="Genomic_DNA"/>
</dbReference>
<gene>
    <name evidence="1" type="ORF">XAT740_LOCUS62582</name>
</gene>